<accession>A0AAN0T376</accession>
<organism evidence="1 2">
    <name type="scientific">Heyndrickxia coagulans</name>
    <name type="common">Weizmannia coagulans</name>
    <dbReference type="NCBI Taxonomy" id="1398"/>
    <lineage>
        <taxon>Bacteria</taxon>
        <taxon>Bacillati</taxon>
        <taxon>Bacillota</taxon>
        <taxon>Bacilli</taxon>
        <taxon>Bacillales</taxon>
        <taxon>Bacillaceae</taxon>
        <taxon>Heyndrickxia</taxon>
    </lineage>
</organism>
<reference evidence="2" key="1">
    <citation type="submission" date="2015-01" db="EMBL/GenBank/DDBJ databases">
        <title>Comparative genome analysis of Bacillus coagulans HM-08, Clostridium butyricum HM-68, Bacillus subtilis HM-66 and Bacillus paralicheniformis BL-09.</title>
        <authorList>
            <person name="Zhang H."/>
        </authorList>
    </citation>
    <scope>NUCLEOTIDE SEQUENCE [LARGE SCALE GENOMIC DNA]</scope>
    <source>
        <strain evidence="2">HM-08</strain>
    </source>
</reference>
<dbReference type="Proteomes" id="UP000032024">
    <property type="component" value="Chromosome"/>
</dbReference>
<evidence type="ECO:0000313" key="2">
    <source>
        <dbReference type="Proteomes" id="UP000032024"/>
    </source>
</evidence>
<dbReference type="AlphaFoldDB" id="A0AAN0T376"/>
<sequence>MDVRHGEHFRKPFTMQIFNKNVAPCRKGQQALETHLGPGFECRAGP</sequence>
<gene>
    <name evidence="1" type="ORF">SB48_HM08orf01865</name>
</gene>
<proteinExistence type="predicted"/>
<keyword evidence="2" id="KW-1185">Reference proteome</keyword>
<dbReference type="EMBL" id="CP010525">
    <property type="protein sequence ID" value="AJO22002.1"/>
    <property type="molecule type" value="Genomic_DNA"/>
</dbReference>
<protein>
    <submittedName>
        <fullName evidence="1">Uncharacterized protein</fullName>
    </submittedName>
</protein>
<name>A0AAN0T376_HEYCO</name>
<evidence type="ECO:0000313" key="1">
    <source>
        <dbReference type="EMBL" id="AJO22002.1"/>
    </source>
</evidence>